<protein>
    <submittedName>
        <fullName evidence="1">Uncharacterized protein</fullName>
    </submittedName>
</protein>
<name>Q0WQR6_ARATH</name>
<organism evidence="1">
    <name type="scientific">Arabidopsis thaliana</name>
    <name type="common">Mouse-ear cress</name>
    <dbReference type="NCBI Taxonomy" id="3702"/>
    <lineage>
        <taxon>Eukaryota</taxon>
        <taxon>Viridiplantae</taxon>
        <taxon>Streptophyta</taxon>
        <taxon>Embryophyta</taxon>
        <taxon>Tracheophyta</taxon>
        <taxon>Spermatophyta</taxon>
        <taxon>Magnoliopsida</taxon>
        <taxon>eudicotyledons</taxon>
        <taxon>Gunneridae</taxon>
        <taxon>Pentapetalae</taxon>
        <taxon>rosids</taxon>
        <taxon>malvids</taxon>
        <taxon>Brassicales</taxon>
        <taxon>Brassicaceae</taxon>
        <taxon>Camelineae</taxon>
        <taxon>Arabidopsis</taxon>
    </lineage>
</organism>
<sequence length="78" mass="8500">MCLQLGNSLALSCSFNTLRHTAHSVAEAATPSVAPTVKVGREAMTVGLRPRLGISKGWRKMTGRPRKASLRRRRTNLA</sequence>
<proteinExistence type="evidence at transcript level"/>
<dbReference type="EMBL" id="AK228622">
    <property type="protein sequence ID" value="BAF00533.1"/>
    <property type="molecule type" value="mRNA"/>
</dbReference>
<evidence type="ECO:0000313" key="1">
    <source>
        <dbReference type="EMBL" id="BAF00533.1"/>
    </source>
</evidence>
<accession>Q0WQR6</accession>
<reference evidence="1" key="1">
    <citation type="submission" date="2006-07" db="EMBL/GenBank/DDBJ databases">
        <title>Large-scale analysis of RIKEN Arabidopsis full-length (RAFL) cDNAs.</title>
        <authorList>
            <person name="Totoki Y."/>
            <person name="Seki M."/>
            <person name="Ishida J."/>
            <person name="Nakajima M."/>
            <person name="Enju A."/>
            <person name="Morosawa T."/>
            <person name="Kamiya A."/>
            <person name="Narusaka M."/>
            <person name="Shin-i T."/>
            <person name="Nakagawa M."/>
            <person name="Sakamoto N."/>
            <person name="Oishi K."/>
            <person name="Kohara Y."/>
            <person name="Kobayashi M."/>
            <person name="Toyoda A."/>
            <person name="Sakaki Y."/>
            <person name="Sakurai T."/>
            <person name="Iida K."/>
            <person name="Akiyama K."/>
            <person name="Satou M."/>
            <person name="Toyoda T."/>
            <person name="Konagaya A."/>
            <person name="Carninci P."/>
            <person name="Kawai J."/>
            <person name="Hayashizaki Y."/>
            <person name="Shinozaki K."/>
        </authorList>
    </citation>
    <scope>NUCLEOTIDE SEQUENCE</scope>
</reference>
<dbReference type="AlphaFoldDB" id="Q0WQR6"/>